<dbReference type="InterPro" id="IPR000182">
    <property type="entry name" value="GNAT_dom"/>
</dbReference>
<dbReference type="OrthoDB" id="30840at2759"/>
<keyword evidence="5" id="KW-1185">Reference proteome</keyword>
<protein>
    <recommendedName>
        <fullName evidence="3">N-acetyltransferase domain-containing protein</fullName>
    </recommendedName>
</protein>
<proteinExistence type="predicted"/>
<dbReference type="Gene3D" id="3.40.630.30">
    <property type="match status" value="1"/>
</dbReference>
<dbReference type="STRING" id="86630.A0A367JHY0"/>
<evidence type="ECO:0000313" key="4">
    <source>
        <dbReference type="EMBL" id="RCH89544.1"/>
    </source>
</evidence>
<dbReference type="Proteomes" id="UP000252139">
    <property type="component" value="Unassembled WGS sequence"/>
</dbReference>
<evidence type="ECO:0000256" key="2">
    <source>
        <dbReference type="ARBA" id="ARBA00023315"/>
    </source>
</evidence>
<keyword evidence="2" id="KW-0012">Acyltransferase</keyword>
<feature type="domain" description="N-acetyltransferase" evidence="3">
    <location>
        <begin position="3"/>
        <end position="172"/>
    </location>
</feature>
<dbReference type="PANTHER" id="PTHR10908:SF0">
    <property type="entry name" value="SEROTONIN N-ACETYLTRANSFERASE"/>
    <property type="match status" value="1"/>
</dbReference>
<sequence>MKLAHTPATLADLDTVSDYETRSYHPDEAASREQLKARIGYASQSGPELFMVSRNADNDQVVGFLCSTLTTADLVTEESMSTHEPEGKTICLHSVCVAPHARKQGIATELLRAWIQRLKQVNETNSSKKYNRIAILSRPGLVAFYENVGFRKLGVSKVVHGPEPWIDCILEL</sequence>
<accession>A0A367JHY0</accession>
<evidence type="ECO:0000256" key="1">
    <source>
        <dbReference type="ARBA" id="ARBA00022679"/>
    </source>
</evidence>
<name>A0A367JHY0_RHIAZ</name>
<dbReference type="GO" id="GO:0008080">
    <property type="term" value="F:N-acetyltransferase activity"/>
    <property type="evidence" value="ECO:0007669"/>
    <property type="project" value="UniProtKB-ARBA"/>
</dbReference>
<evidence type="ECO:0000313" key="5">
    <source>
        <dbReference type="Proteomes" id="UP000252139"/>
    </source>
</evidence>
<keyword evidence="1" id="KW-0808">Transferase</keyword>
<gene>
    <name evidence="4" type="ORF">CU097_004582</name>
</gene>
<dbReference type="InterPro" id="IPR016181">
    <property type="entry name" value="Acyl_CoA_acyltransferase"/>
</dbReference>
<dbReference type="SUPFAM" id="SSF55729">
    <property type="entry name" value="Acyl-CoA N-acyltransferases (Nat)"/>
    <property type="match status" value="1"/>
</dbReference>
<dbReference type="PANTHER" id="PTHR10908">
    <property type="entry name" value="SEROTONIN N-ACETYLTRANSFERASE"/>
    <property type="match status" value="1"/>
</dbReference>
<dbReference type="CDD" id="cd04301">
    <property type="entry name" value="NAT_SF"/>
    <property type="match status" value="1"/>
</dbReference>
<dbReference type="EMBL" id="PJQL01001270">
    <property type="protein sequence ID" value="RCH89544.1"/>
    <property type="molecule type" value="Genomic_DNA"/>
</dbReference>
<dbReference type="PROSITE" id="PS51186">
    <property type="entry name" value="GNAT"/>
    <property type="match status" value="1"/>
</dbReference>
<evidence type="ECO:0000259" key="3">
    <source>
        <dbReference type="PROSITE" id="PS51186"/>
    </source>
</evidence>
<dbReference type="Pfam" id="PF00583">
    <property type="entry name" value="Acetyltransf_1"/>
    <property type="match status" value="1"/>
</dbReference>
<reference evidence="4 5" key="1">
    <citation type="journal article" date="2018" name="G3 (Bethesda)">
        <title>Phylogenetic and Phylogenomic Definition of Rhizopus Species.</title>
        <authorList>
            <person name="Gryganskyi A.P."/>
            <person name="Golan J."/>
            <person name="Dolatabadi S."/>
            <person name="Mondo S."/>
            <person name="Robb S."/>
            <person name="Idnurm A."/>
            <person name="Muszewska A."/>
            <person name="Steczkiewicz K."/>
            <person name="Masonjones S."/>
            <person name="Liao H.L."/>
            <person name="Gajdeczka M.T."/>
            <person name="Anike F."/>
            <person name="Vuek A."/>
            <person name="Anishchenko I.M."/>
            <person name="Voigt K."/>
            <person name="de Hoog G.S."/>
            <person name="Smith M.E."/>
            <person name="Heitman J."/>
            <person name="Vilgalys R."/>
            <person name="Stajich J.E."/>
        </authorList>
    </citation>
    <scope>NUCLEOTIDE SEQUENCE [LARGE SCALE GENOMIC DNA]</scope>
    <source>
        <strain evidence="4 5">CBS 357.93</strain>
    </source>
</reference>
<dbReference type="InterPro" id="IPR051635">
    <property type="entry name" value="SNAT-like"/>
</dbReference>
<organism evidence="4 5">
    <name type="scientific">Rhizopus azygosporus</name>
    <name type="common">Rhizopus microsporus var. azygosporus</name>
    <dbReference type="NCBI Taxonomy" id="86630"/>
    <lineage>
        <taxon>Eukaryota</taxon>
        <taxon>Fungi</taxon>
        <taxon>Fungi incertae sedis</taxon>
        <taxon>Mucoromycota</taxon>
        <taxon>Mucoromycotina</taxon>
        <taxon>Mucoromycetes</taxon>
        <taxon>Mucorales</taxon>
        <taxon>Mucorineae</taxon>
        <taxon>Rhizopodaceae</taxon>
        <taxon>Rhizopus</taxon>
    </lineage>
</organism>
<comment type="caution">
    <text evidence="4">The sequence shown here is derived from an EMBL/GenBank/DDBJ whole genome shotgun (WGS) entry which is preliminary data.</text>
</comment>
<dbReference type="AlphaFoldDB" id="A0A367JHY0"/>